<dbReference type="OrthoDB" id="333024at2759"/>
<gene>
    <name evidence="12" type="ORF">KFL_004960130</name>
</gene>
<keyword evidence="5 8" id="KW-0521">NADP</keyword>
<evidence type="ECO:0000256" key="6">
    <source>
        <dbReference type="ARBA" id="ARBA00023002"/>
    </source>
</evidence>
<evidence type="ECO:0000256" key="10">
    <source>
        <dbReference type="PIRSR" id="PIRSR000362-2"/>
    </source>
</evidence>
<sequence>MYANENEEEGGGAKRAQDAGEATNASFLRFAVVGSGPAGFYTADRLLKTFQNAAVDIIERLPTPFGLIRSGVAPDHPETKAVINQFSAVAAGERVGFFGNVTLGKDVSVEELQQLYHGVVLAYGAESCRTLGAPGEDLPNVLSAREFVWWYNGHPDYVSLPVDLESAETAVILGQGNVALDCARILLRNTDELAKTDIAAHALEALRKSKVRRVLVVGRRGPAQAACTAKEVREILGGGLATGLKDVKITIHDSDLQTTALDQEEMKASRTHRRVFDLLQKAASRPPPAGATKELEWVFFRSPVSFYASKDEQGKQTVGGVRFQKTRLEGGGNGRSQRAVGLAEFEDVPAGLVLRSIGYKSLPVPGLPFDYQKGVVPHQQGRVLSSEGASASASGAPAGEVPGLYVVGWLKRGPTGIIGTNLIDAEETVASIAEDAKRGLIGGFDAARQGGEGLRLLLRDKGVTHVPFEGWKRIDAVEVERGADKGKPREKMVDVQEMVKVAGSTS</sequence>
<proteinExistence type="inferred from homology"/>
<dbReference type="Proteomes" id="UP000054558">
    <property type="component" value="Unassembled WGS sequence"/>
</dbReference>
<comment type="cofactor">
    <cofactor evidence="1 8 9">
        <name>FAD</name>
        <dbReference type="ChEBI" id="CHEBI:57692"/>
    </cofactor>
</comment>
<feature type="binding site" evidence="10">
    <location>
        <begin position="175"/>
        <end position="178"/>
    </location>
    <ligand>
        <name>NADP(+)</name>
        <dbReference type="ChEBI" id="CHEBI:58349"/>
    </ligand>
</feature>
<evidence type="ECO:0000256" key="5">
    <source>
        <dbReference type="ARBA" id="ARBA00022857"/>
    </source>
</evidence>
<dbReference type="Gene3D" id="3.40.50.720">
    <property type="entry name" value="NAD(P)-binding Rossmann-like Domain"/>
    <property type="match status" value="1"/>
</dbReference>
<dbReference type="PRINTS" id="PR00419">
    <property type="entry name" value="ADXRDTASE"/>
</dbReference>
<dbReference type="PIRSF" id="PIRSF000362">
    <property type="entry name" value="FNR"/>
    <property type="match status" value="1"/>
</dbReference>
<protein>
    <recommendedName>
        <fullName evidence="8">NADPH:adrenodoxin oxidoreductase, mitochondrial</fullName>
        <ecNumber evidence="8">1.18.1.6</ecNumber>
    </recommendedName>
</protein>
<dbReference type="SUPFAM" id="SSF51971">
    <property type="entry name" value="Nucleotide-binding domain"/>
    <property type="match status" value="1"/>
</dbReference>
<feature type="binding site" evidence="9">
    <location>
        <position position="67"/>
    </location>
    <ligand>
        <name>FAD</name>
        <dbReference type="ChEBI" id="CHEBI:57692"/>
    </ligand>
</feature>
<dbReference type="AlphaFoldDB" id="A0A1Y1IF10"/>
<feature type="binding site" evidence="9">
    <location>
        <position position="59"/>
    </location>
    <ligand>
        <name>FAD</name>
        <dbReference type="ChEBI" id="CHEBI:57692"/>
    </ligand>
</feature>
<name>A0A1Y1IF10_KLENI</name>
<feature type="domain" description="FAD/NAD(P)-binding" evidence="11">
    <location>
        <begin position="30"/>
        <end position="189"/>
    </location>
</feature>
<feature type="binding site" evidence="10">
    <location>
        <position position="231"/>
    </location>
    <ligand>
        <name>NADP(+)</name>
        <dbReference type="ChEBI" id="CHEBI:58349"/>
    </ligand>
</feature>
<keyword evidence="8" id="KW-0496">Mitochondrion</keyword>
<keyword evidence="3 8" id="KW-0285">Flavoprotein</keyword>
<dbReference type="InterPro" id="IPR021163">
    <property type="entry name" value="Ferredox_Rdtase_adrenod"/>
</dbReference>
<dbReference type="Pfam" id="PF07992">
    <property type="entry name" value="Pyr_redox_2"/>
    <property type="match status" value="1"/>
</dbReference>
<dbReference type="InterPro" id="IPR036188">
    <property type="entry name" value="FAD/NAD-bd_sf"/>
</dbReference>
<evidence type="ECO:0000256" key="4">
    <source>
        <dbReference type="ARBA" id="ARBA00022827"/>
    </source>
</evidence>
<feature type="binding site" evidence="10">
    <location>
        <position position="416"/>
    </location>
    <ligand>
        <name>NADP(+)</name>
        <dbReference type="ChEBI" id="CHEBI:58349"/>
    </ligand>
</feature>
<evidence type="ECO:0000256" key="1">
    <source>
        <dbReference type="ARBA" id="ARBA00001974"/>
    </source>
</evidence>
<feature type="binding site" evidence="10">
    <location>
        <begin position="219"/>
        <end position="220"/>
    </location>
    <ligand>
        <name>NADP(+)</name>
        <dbReference type="ChEBI" id="CHEBI:58349"/>
    </ligand>
</feature>
<keyword evidence="13" id="KW-1185">Reference proteome</keyword>
<evidence type="ECO:0000313" key="13">
    <source>
        <dbReference type="Proteomes" id="UP000054558"/>
    </source>
</evidence>
<evidence type="ECO:0000256" key="8">
    <source>
        <dbReference type="PIRNR" id="PIRNR000362"/>
    </source>
</evidence>
<dbReference type="STRING" id="105231.A0A1Y1IF10"/>
<dbReference type="Gene3D" id="3.50.50.60">
    <property type="entry name" value="FAD/NAD(P)-binding domain"/>
    <property type="match status" value="1"/>
</dbReference>
<evidence type="ECO:0000256" key="2">
    <source>
        <dbReference type="ARBA" id="ARBA00008312"/>
    </source>
</evidence>
<feature type="binding site" evidence="9">
    <location>
        <position position="103"/>
    </location>
    <ligand>
        <name>FAD</name>
        <dbReference type="ChEBI" id="CHEBI:57692"/>
    </ligand>
</feature>
<organism evidence="12 13">
    <name type="scientific">Klebsormidium nitens</name>
    <name type="common">Green alga</name>
    <name type="synonym">Ulothrix nitens</name>
    <dbReference type="NCBI Taxonomy" id="105231"/>
    <lineage>
        <taxon>Eukaryota</taxon>
        <taxon>Viridiplantae</taxon>
        <taxon>Streptophyta</taxon>
        <taxon>Klebsormidiophyceae</taxon>
        <taxon>Klebsormidiales</taxon>
        <taxon>Klebsormidiaceae</taxon>
        <taxon>Klebsormidium</taxon>
    </lineage>
</organism>
<evidence type="ECO:0000313" key="12">
    <source>
        <dbReference type="EMBL" id="GAQ89203.1"/>
    </source>
</evidence>
<comment type="subcellular location">
    <subcellularLocation>
        <location evidence="8">Mitochondrion</location>
    </subcellularLocation>
</comment>
<feature type="binding site" evidence="9">
    <location>
        <position position="409"/>
    </location>
    <ligand>
        <name>FAD</name>
        <dbReference type="ChEBI" id="CHEBI:57692"/>
    </ligand>
</feature>
<dbReference type="InterPro" id="IPR055275">
    <property type="entry name" value="Ferredox_Rdtase"/>
</dbReference>
<evidence type="ECO:0000256" key="9">
    <source>
        <dbReference type="PIRSR" id="PIRSR000362-1"/>
    </source>
</evidence>
<dbReference type="GO" id="GO:0005739">
    <property type="term" value="C:mitochondrion"/>
    <property type="evidence" value="ECO:0007669"/>
    <property type="project" value="UniProtKB-SubCell"/>
</dbReference>
<dbReference type="PANTHER" id="PTHR48467:SF1">
    <property type="entry name" value="GLUTAMATE SYNTHASE 1 [NADH], CHLOROPLASTIC-LIKE"/>
    <property type="match status" value="1"/>
</dbReference>
<evidence type="ECO:0000259" key="11">
    <source>
        <dbReference type="Pfam" id="PF07992"/>
    </source>
</evidence>
<feature type="binding site" evidence="9">
    <location>
        <begin position="416"/>
        <end position="418"/>
    </location>
    <ligand>
        <name>FAD</name>
        <dbReference type="ChEBI" id="CHEBI:57692"/>
    </ligand>
</feature>
<evidence type="ECO:0000256" key="3">
    <source>
        <dbReference type="ARBA" id="ARBA00022630"/>
    </source>
</evidence>
<evidence type="ECO:0000256" key="7">
    <source>
        <dbReference type="ARBA" id="ARBA00048933"/>
    </source>
</evidence>
<dbReference type="GO" id="GO:0016491">
    <property type="term" value="F:oxidoreductase activity"/>
    <property type="evidence" value="ECO:0000318"/>
    <property type="project" value="GO_Central"/>
</dbReference>
<dbReference type="EC" id="1.18.1.6" evidence="8"/>
<keyword evidence="6 8" id="KW-0560">Oxidoreductase</keyword>
<accession>A0A1Y1IF10</accession>
<feature type="binding site" evidence="9">
    <location>
        <position position="38"/>
    </location>
    <ligand>
        <name>FAD</name>
        <dbReference type="ChEBI" id="CHEBI:57692"/>
    </ligand>
</feature>
<comment type="catalytic activity">
    <reaction evidence="7 8">
        <text>2 reduced [adrenodoxin] + NADP(+) + H(+) = 2 oxidized [adrenodoxin] + NADPH</text>
        <dbReference type="Rhea" id="RHEA:42312"/>
        <dbReference type="Rhea" id="RHEA-COMP:9998"/>
        <dbReference type="Rhea" id="RHEA-COMP:9999"/>
        <dbReference type="ChEBI" id="CHEBI:15378"/>
        <dbReference type="ChEBI" id="CHEBI:33737"/>
        <dbReference type="ChEBI" id="CHEBI:33738"/>
        <dbReference type="ChEBI" id="CHEBI:57783"/>
        <dbReference type="ChEBI" id="CHEBI:58349"/>
        <dbReference type="EC" id="1.18.1.6"/>
    </reaction>
</comment>
<keyword evidence="4 8" id="KW-0274">FAD</keyword>
<reference evidence="12 13" key="1">
    <citation type="journal article" date="2014" name="Nat. Commun.">
        <title>Klebsormidium flaccidum genome reveals primary factors for plant terrestrial adaptation.</title>
        <authorList>
            <person name="Hori K."/>
            <person name="Maruyama F."/>
            <person name="Fujisawa T."/>
            <person name="Togashi T."/>
            <person name="Yamamoto N."/>
            <person name="Seo M."/>
            <person name="Sato S."/>
            <person name="Yamada T."/>
            <person name="Mori H."/>
            <person name="Tajima N."/>
            <person name="Moriyama T."/>
            <person name="Ikeuchi M."/>
            <person name="Watanabe M."/>
            <person name="Wada H."/>
            <person name="Kobayashi K."/>
            <person name="Saito M."/>
            <person name="Masuda T."/>
            <person name="Sasaki-Sekimoto Y."/>
            <person name="Mashiguchi K."/>
            <person name="Awai K."/>
            <person name="Shimojima M."/>
            <person name="Masuda S."/>
            <person name="Iwai M."/>
            <person name="Nobusawa T."/>
            <person name="Narise T."/>
            <person name="Kondo S."/>
            <person name="Saito H."/>
            <person name="Sato R."/>
            <person name="Murakawa M."/>
            <person name="Ihara Y."/>
            <person name="Oshima-Yamada Y."/>
            <person name="Ohtaka K."/>
            <person name="Satoh M."/>
            <person name="Sonobe K."/>
            <person name="Ishii M."/>
            <person name="Ohtani R."/>
            <person name="Kanamori-Sato M."/>
            <person name="Honoki R."/>
            <person name="Miyazaki D."/>
            <person name="Mochizuki H."/>
            <person name="Umetsu J."/>
            <person name="Higashi K."/>
            <person name="Shibata D."/>
            <person name="Kamiya Y."/>
            <person name="Sato N."/>
            <person name="Nakamura Y."/>
            <person name="Tabata S."/>
            <person name="Ida S."/>
            <person name="Kurokawa K."/>
            <person name="Ohta H."/>
        </authorList>
    </citation>
    <scope>NUCLEOTIDE SEQUENCE [LARGE SCALE GENOMIC DNA]</scope>
    <source>
        <strain evidence="12 13">NIES-2285</strain>
    </source>
</reference>
<comment type="similarity">
    <text evidence="2 8">Belongs to the ferredoxin--NADP reductase type 1 family.</text>
</comment>
<dbReference type="PANTHER" id="PTHR48467">
    <property type="entry name" value="GLUTAMATE SYNTHASE 1 [NADH], CHLOROPLASTIC-LIKE"/>
    <property type="match status" value="1"/>
</dbReference>
<dbReference type="OMA" id="RFNFIGN"/>
<dbReference type="EMBL" id="DF237445">
    <property type="protein sequence ID" value="GAQ89203.1"/>
    <property type="molecule type" value="Genomic_DNA"/>
</dbReference>
<dbReference type="InterPro" id="IPR023753">
    <property type="entry name" value="FAD/NAD-binding_dom"/>
</dbReference>